<evidence type="ECO:0000313" key="5">
    <source>
        <dbReference type="EMBL" id="BAO43831.1"/>
    </source>
</evidence>
<evidence type="ECO:0000256" key="1">
    <source>
        <dbReference type="ARBA" id="ARBA00004496"/>
    </source>
</evidence>
<comment type="subcellular location">
    <subcellularLocation>
        <location evidence="1 4">Cytoplasm</location>
    </subcellularLocation>
</comment>
<keyword evidence="2 4" id="KW-0963">Cytoplasm</keyword>
<dbReference type="PANTHER" id="PTHR38603">
    <property type="entry name" value="CHAPERONE NAPD"/>
    <property type="match status" value="1"/>
</dbReference>
<evidence type="ECO:0000256" key="2">
    <source>
        <dbReference type="ARBA" id="ARBA00022490"/>
    </source>
</evidence>
<keyword evidence="3 4" id="KW-0143">Chaperone</keyword>
<sequence length="84" mass="9194">MAICSLIVQANPQCLDTVKESLGAMKGVEVHAHNEQGKMVVSIDHPSRTYCSQAMSDMTQIQGVMSTSLVYEYQEDLEPGFASK</sequence>
<proteinExistence type="inferred from homology"/>
<comment type="similarity">
    <text evidence="4">Belongs to the NapD family.</text>
</comment>
<reference evidence="5 6" key="1">
    <citation type="journal article" date="2014" name="PLoS ONE">
        <title>Physiological and genomic features of a novel sulfur-oxidizing gammaproteobacterium belonging to a previously uncultivated symbiotic lineage isolated from a hydrothermal vent.</title>
        <authorList>
            <person name="Nunoura T."/>
            <person name="Takaki Y."/>
            <person name="Kazama H."/>
            <person name="Kakuta J."/>
            <person name="Shimamura S."/>
            <person name="Makita H."/>
            <person name="Hirai M."/>
            <person name="Miyazaki M."/>
            <person name="Takai K."/>
        </authorList>
    </citation>
    <scope>NUCLEOTIDE SEQUENCE [LARGE SCALE GENOMIC DNA]</scope>
    <source>
        <strain evidence="5 6">Hiromi1</strain>
    </source>
</reference>
<dbReference type="Gene3D" id="3.30.70.920">
    <property type="match status" value="1"/>
</dbReference>
<evidence type="ECO:0000313" key="6">
    <source>
        <dbReference type="Proteomes" id="UP000031631"/>
    </source>
</evidence>
<accession>A0A7U6GHN3</accession>
<evidence type="ECO:0000256" key="4">
    <source>
        <dbReference type="HAMAP-Rule" id="MF_02200"/>
    </source>
</evidence>
<evidence type="ECO:0000256" key="3">
    <source>
        <dbReference type="ARBA" id="ARBA00023186"/>
    </source>
</evidence>
<dbReference type="GO" id="GO:0005048">
    <property type="term" value="F:signal sequence binding"/>
    <property type="evidence" value="ECO:0007669"/>
    <property type="project" value="UniProtKB-UniRule"/>
</dbReference>
<gene>
    <name evidence="4" type="primary">napD</name>
    <name evidence="5" type="ORF">TBH_C0897</name>
</gene>
<dbReference type="PANTHER" id="PTHR38603:SF1">
    <property type="entry name" value="CHAPERONE NAPD"/>
    <property type="match status" value="1"/>
</dbReference>
<protein>
    <recommendedName>
        <fullName evidence="4">Chaperone NapD</fullName>
    </recommendedName>
    <alternativeName>
        <fullName evidence="4">NapA signal peptide-binding chaperone NapD</fullName>
    </alternativeName>
</protein>
<comment type="function">
    <text evidence="4">Chaperone for NapA, the catalytic subunit of the periplasmic nitrate reductase. It binds directly and specifically to the twin-arginine signal peptide of NapA, preventing premature interaction with the Tat translocase and premature export.</text>
</comment>
<dbReference type="InterPro" id="IPR005623">
    <property type="entry name" value="Chaperone_NapD_NO3_reduct"/>
</dbReference>
<name>A0A7U6GHN3_9GAMM</name>
<organism evidence="5 6">
    <name type="scientific">Thiolapillus brandeum</name>
    <dbReference type="NCBI Taxonomy" id="1076588"/>
    <lineage>
        <taxon>Bacteria</taxon>
        <taxon>Pseudomonadati</taxon>
        <taxon>Pseudomonadota</taxon>
        <taxon>Gammaproteobacteria</taxon>
        <taxon>Chromatiales</taxon>
        <taxon>Sedimenticolaceae</taxon>
        <taxon>Thiolapillus</taxon>
    </lineage>
</organism>
<dbReference type="HAMAP" id="MF_02200">
    <property type="entry name" value="NapD"/>
    <property type="match status" value="1"/>
</dbReference>
<dbReference type="OrthoDB" id="6455702at2"/>
<dbReference type="Proteomes" id="UP000031631">
    <property type="component" value="Chromosome"/>
</dbReference>
<dbReference type="KEGG" id="tbn:TBH_C0897"/>
<dbReference type="Pfam" id="PF03927">
    <property type="entry name" value="NapD"/>
    <property type="match status" value="1"/>
</dbReference>
<dbReference type="GO" id="GO:0005737">
    <property type="term" value="C:cytoplasm"/>
    <property type="evidence" value="ECO:0007669"/>
    <property type="project" value="UniProtKB-SubCell"/>
</dbReference>
<dbReference type="RefSeq" id="WP_041065949.1">
    <property type="nucleotide sequence ID" value="NZ_AP012273.1"/>
</dbReference>
<dbReference type="EMBL" id="AP012273">
    <property type="protein sequence ID" value="BAO43831.1"/>
    <property type="molecule type" value="Genomic_DNA"/>
</dbReference>
<comment type="subunit">
    <text evidence="4">Interacts with the cytoplasmic NapA precursor.</text>
</comment>
<keyword evidence="6" id="KW-1185">Reference proteome</keyword>
<dbReference type="GO" id="GO:0051224">
    <property type="term" value="P:negative regulation of protein transport"/>
    <property type="evidence" value="ECO:0007669"/>
    <property type="project" value="UniProtKB-UniRule"/>
</dbReference>
<dbReference type="AlphaFoldDB" id="A0A7U6GHN3"/>